<evidence type="ECO:0000256" key="1">
    <source>
        <dbReference type="SAM" id="SignalP"/>
    </source>
</evidence>
<dbReference type="Pfam" id="PF06035">
    <property type="entry name" value="Peptidase_C93"/>
    <property type="match status" value="1"/>
</dbReference>
<keyword evidence="3" id="KW-1185">Reference proteome</keyword>
<proteinExistence type="predicted"/>
<reference evidence="2" key="1">
    <citation type="journal article" date="2014" name="Int. J. Syst. Evol. Microbiol.">
        <title>Complete genome of a new Firmicutes species belonging to the dominant human colonic microbiota ('Ruminococcus bicirculans') reveals two chromosomes and a selective capacity to utilize plant glucans.</title>
        <authorList>
            <consortium name="NISC Comparative Sequencing Program"/>
            <person name="Wegmann U."/>
            <person name="Louis P."/>
            <person name="Goesmann A."/>
            <person name="Henrissat B."/>
            <person name="Duncan S.H."/>
            <person name="Flint H.J."/>
        </authorList>
    </citation>
    <scope>NUCLEOTIDE SEQUENCE</scope>
    <source>
        <strain evidence="2">NBRC 103408</strain>
    </source>
</reference>
<dbReference type="Gene3D" id="3.10.620.30">
    <property type="match status" value="1"/>
</dbReference>
<evidence type="ECO:0000313" key="2">
    <source>
        <dbReference type="EMBL" id="GLQ06188.1"/>
    </source>
</evidence>
<comment type="caution">
    <text evidence="2">The sequence shown here is derived from an EMBL/GenBank/DDBJ whole genome shotgun (WGS) entry which is preliminary data.</text>
</comment>
<sequence>MPLSATLLPFALAASLLMAGSAQANTMADIPPPDGLFGTVEIPSRDLQALPQWTRVIGDFKKSDRAARLCDQDIQKCASQQMTLWRAKIQELTEAERSTQLREINRFINKWRHVSDMENYGHADYWASPLEFITNGGDSEDFAIMKYISLKELGVPVANMRIVVTSDVLRGQNHTILYVRENGRRLVLDSQNDTVQQEKNVKYYVPFYSVNETTRWAHVANEATEIAGATEKPRDD</sequence>
<organism evidence="2 3">
    <name type="scientific">Sneathiella chinensis</name>
    <dbReference type="NCBI Taxonomy" id="349750"/>
    <lineage>
        <taxon>Bacteria</taxon>
        <taxon>Pseudomonadati</taxon>
        <taxon>Pseudomonadota</taxon>
        <taxon>Alphaproteobacteria</taxon>
        <taxon>Sneathiellales</taxon>
        <taxon>Sneathiellaceae</taxon>
        <taxon>Sneathiella</taxon>
    </lineage>
</organism>
<gene>
    <name evidence="2" type="ORF">GCM10007924_14090</name>
</gene>
<name>A0ABQ5U2Z5_9PROT</name>
<feature type="signal peptide" evidence="1">
    <location>
        <begin position="1"/>
        <end position="24"/>
    </location>
</feature>
<reference evidence="2" key="2">
    <citation type="submission" date="2023-01" db="EMBL/GenBank/DDBJ databases">
        <title>Draft genome sequence of Sneathiella chinensis strain NBRC 103408.</title>
        <authorList>
            <person name="Sun Q."/>
            <person name="Mori K."/>
        </authorList>
    </citation>
    <scope>NUCLEOTIDE SEQUENCE</scope>
    <source>
        <strain evidence="2">NBRC 103408</strain>
    </source>
</reference>
<keyword evidence="1" id="KW-0732">Signal</keyword>
<dbReference type="PANTHER" id="PTHR39327:SF1">
    <property type="entry name" value="BLR5470 PROTEIN"/>
    <property type="match status" value="1"/>
</dbReference>
<protein>
    <recommendedName>
        <fullName evidence="4">Transglutaminase</fullName>
    </recommendedName>
</protein>
<dbReference type="InterPro" id="IPR010319">
    <property type="entry name" value="Transglutaminase-like_Cys_pept"/>
</dbReference>
<dbReference type="EMBL" id="BSNF01000006">
    <property type="protein sequence ID" value="GLQ06188.1"/>
    <property type="molecule type" value="Genomic_DNA"/>
</dbReference>
<feature type="chain" id="PRO_5047204616" description="Transglutaminase" evidence="1">
    <location>
        <begin position="25"/>
        <end position="236"/>
    </location>
</feature>
<dbReference type="PANTHER" id="PTHR39327">
    <property type="match status" value="1"/>
</dbReference>
<accession>A0ABQ5U2Z5</accession>
<evidence type="ECO:0008006" key="4">
    <source>
        <dbReference type="Google" id="ProtNLM"/>
    </source>
</evidence>
<dbReference type="Proteomes" id="UP001161409">
    <property type="component" value="Unassembled WGS sequence"/>
</dbReference>
<evidence type="ECO:0000313" key="3">
    <source>
        <dbReference type="Proteomes" id="UP001161409"/>
    </source>
</evidence>